<dbReference type="CDD" id="cd00829">
    <property type="entry name" value="SCP-x_thiolase"/>
    <property type="match status" value="1"/>
</dbReference>
<dbReference type="RefSeq" id="WP_204057269.1">
    <property type="nucleotide sequence ID" value="NZ_BAAAGP010000011.1"/>
</dbReference>
<gene>
    <name evidence="2" type="ORF">Mco01_27690</name>
</gene>
<dbReference type="SUPFAM" id="SSF53901">
    <property type="entry name" value="Thiolase-like"/>
    <property type="match status" value="2"/>
</dbReference>
<accession>A0ABQ4FY80</accession>
<comment type="caution">
    <text evidence="2">The sequence shown here is derived from an EMBL/GenBank/DDBJ whole genome shotgun (WGS) entry which is preliminary data.</text>
</comment>
<dbReference type="Gene3D" id="3.40.47.10">
    <property type="match status" value="1"/>
</dbReference>
<dbReference type="InterPro" id="IPR016039">
    <property type="entry name" value="Thiolase-like"/>
</dbReference>
<dbReference type="EMBL" id="BOOC01000011">
    <property type="protein sequence ID" value="GIH39769.1"/>
    <property type="molecule type" value="Genomic_DNA"/>
</dbReference>
<dbReference type="PIRSF" id="PIRSF000429">
    <property type="entry name" value="Ac-CoA_Ac_transf"/>
    <property type="match status" value="1"/>
</dbReference>
<keyword evidence="3" id="KW-1185">Reference proteome</keyword>
<dbReference type="Proteomes" id="UP000603904">
    <property type="component" value="Unassembled WGS sequence"/>
</dbReference>
<evidence type="ECO:0000313" key="2">
    <source>
        <dbReference type="EMBL" id="GIH39769.1"/>
    </source>
</evidence>
<dbReference type="PANTHER" id="PTHR42870:SF1">
    <property type="entry name" value="NON-SPECIFIC LIPID-TRANSFER PROTEIN-LIKE 2"/>
    <property type="match status" value="1"/>
</dbReference>
<proteinExistence type="predicted"/>
<dbReference type="InterPro" id="IPR002155">
    <property type="entry name" value="Thiolase"/>
</dbReference>
<reference evidence="2 3" key="1">
    <citation type="submission" date="2021-01" db="EMBL/GenBank/DDBJ databases">
        <title>Whole genome shotgun sequence of Microbispora corallina NBRC 16416.</title>
        <authorList>
            <person name="Komaki H."/>
            <person name="Tamura T."/>
        </authorList>
    </citation>
    <scope>NUCLEOTIDE SEQUENCE [LARGE SCALE GENOMIC DNA]</scope>
    <source>
        <strain evidence="2 3">NBRC 16416</strain>
    </source>
</reference>
<name>A0ABQ4FY80_9ACTN</name>
<evidence type="ECO:0000313" key="3">
    <source>
        <dbReference type="Proteomes" id="UP000603904"/>
    </source>
</evidence>
<dbReference type="InterPro" id="IPR055140">
    <property type="entry name" value="Thiolase_C_2"/>
</dbReference>
<sequence length="386" mass="39784">MNRAPVIAGLGITELGKVYGRSAPEFAAEAVRLAAADAGLDLAEVDGLLTNTGLSRDVGLGLQRDLGLRDLRLLSEVQAYGSSAGAMVQYASMAVSCGMADAVACVFADAPLKERSPGGSAYASAGRAPKGWQGLAAASGISSATTMYALAARRHMTTYGTTSEQFGAIAVAQRAWAARNPLAQLREPITLADHQASRWITEPFHLLDCCLVSNGGVAVIVTSADRAVHLRQPPVHVLGWGQAHPGHVMGRGSEFGLVSGAAISGPAALKMAGVTLSDVGVAELYDCYTYTVLVSLEDYGFCAKGEGGDFVTSGVLGPEGSLAVNTGGGQLSSYYMWGMTPLSEAVVQARGQGGDRQAARNDVVLVSGNGGVLDHHSTLVLSPHAR</sequence>
<dbReference type="PANTHER" id="PTHR42870">
    <property type="entry name" value="ACETYL-COA C-ACETYLTRANSFERASE"/>
    <property type="match status" value="1"/>
</dbReference>
<feature type="domain" description="Thiolase C-terminal" evidence="1">
    <location>
        <begin position="243"/>
        <end position="382"/>
    </location>
</feature>
<protein>
    <submittedName>
        <fullName evidence="2">Lipid-transfer protein</fullName>
    </submittedName>
</protein>
<dbReference type="Pfam" id="PF22691">
    <property type="entry name" value="Thiolase_C_1"/>
    <property type="match status" value="1"/>
</dbReference>
<evidence type="ECO:0000259" key="1">
    <source>
        <dbReference type="Pfam" id="PF22691"/>
    </source>
</evidence>
<organism evidence="2 3">
    <name type="scientific">Microbispora corallina</name>
    <dbReference type="NCBI Taxonomy" id="83302"/>
    <lineage>
        <taxon>Bacteria</taxon>
        <taxon>Bacillati</taxon>
        <taxon>Actinomycetota</taxon>
        <taxon>Actinomycetes</taxon>
        <taxon>Streptosporangiales</taxon>
        <taxon>Streptosporangiaceae</taxon>
        <taxon>Microbispora</taxon>
    </lineage>
</organism>